<reference evidence="2" key="1">
    <citation type="submission" date="2015-08" db="EMBL/GenBank/DDBJ databases">
        <title>Genome sequencing project for genomic taxonomy and phylogenomics of Bacillus-like bacteria.</title>
        <authorList>
            <person name="Liu B."/>
            <person name="Wang J."/>
            <person name="Zhu Y."/>
            <person name="Liu G."/>
            <person name="Chen Q."/>
            <person name="Chen Z."/>
            <person name="Lan J."/>
            <person name="Che J."/>
            <person name="Ge C."/>
            <person name="Shi H."/>
            <person name="Pan Z."/>
            <person name="Liu X."/>
        </authorList>
    </citation>
    <scope>NUCLEOTIDE SEQUENCE [LARGE SCALE GENOMIC DNA]</scope>
    <source>
        <strain evidence="2">FJAT-4402</strain>
    </source>
</reference>
<dbReference type="PATRIC" id="fig|1441095.3.peg.243"/>
<accession>A0A0M4FUW4</accession>
<dbReference type="AlphaFoldDB" id="A0A0M4FUW4"/>
<dbReference type="Gene3D" id="3.40.190.10">
    <property type="entry name" value="Periplasmic binding protein-like II"/>
    <property type="match status" value="2"/>
</dbReference>
<reference evidence="1 2" key="2">
    <citation type="journal article" date="2016" name="Int. J. Syst. Evol. Microbiol.">
        <title>Bacillus gobiensis sp. nov., isolated from a soil sample.</title>
        <authorList>
            <person name="Liu B."/>
            <person name="Liu G.H."/>
            <person name="Cetin S."/>
            <person name="Schumann P."/>
            <person name="Pan Z.Z."/>
            <person name="Chen Q.Q."/>
        </authorList>
    </citation>
    <scope>NUCLEOTIDE SEQUENCE [LARGE SCALE GENOMIC DNA]</scope>
    <source>
        <strain evidence="1 2">FJAT-4402</strain>
    </source>
</reference>
<dbReference type="RefSeq" id="WP_053602075.1">
    <property type="nucleotide sequence ID" value="NZ_CP012600.1"/>
</dbReference>
<evidence type="ECO:0008006" key="3">
    <source>
        <dbReference type="Google" id="ProtNLM"/>
    </source>
</evidence>
<evidence type="ECO:0000313" key="2">
    <source>
        <dbReference type="Proteomes" id="UP000067625"/>
    </source>
</evidence>
<dbReference type="STRING" id="1441095.AM592_01085"/>
<protein>
    <recommendedName>
        <fullName evidence="3">ABC transporter substrate-binding protein</fullName>
    </recommendedName>
</protein>
<name>A0A0M4FUW4_9BACI</name>
<dbReference type="OrthoDB" id="9795467at2"/>
<dbReference type="Proteomes" id="UP000067625">
    <property type="component" value="Chromosome"/>
</dbReference>
<keyword evidence="2" id="KW-1185">Reference proteome</keyword>
<sequence>MRSRWTNAALFSELTGYIPVTKEAAETDRIKKLWNDQPEYRVAFDQLEYAFPRPGMKGYGEIKIKIEDEMRKALVDTTVPPEQAVQSAAKEVQKLLDEGQQ</sequence>
<gene>
    <name evidence="1" type="ORF">AM592_01085</name>
</gene>
<proteinExistence type="predicted"/>
<organism evidence="1 2">
    <name type="scientific">Bacillus gobiensis</name>
    <dbReference type="NCBI Taxonomy" id="1441095"/>
    <lineage>
        <taxon>Bacteria</taxon>
        <taxon>Bacillati</taxon>
        <taxon>Bacillota</taxon>
        <taxon>Bacilli</taxon>
        <taxon>Bacillales</taxon>
        <taxon>Bacillaceae</taxon>
        <taxon>Bacillus</taxon>
    </lineage>
</organism>
<evidence type="ECO:0000313" key="1">
    <source>
        <dbReference type="EMBL" id="ALC80350.1"/>
    </source>
</evidence>
<dbReference type="EMBL" id="CP012600">
    <property type="protein sequence ID" value="ALC80350.1"/>
    <property type="molecule type" value="Genomic_DNA"/>
</dbReference>
<dbReference type="SUPFAM" id="SSF53850">
    <property type="entry name" value="Periplasmic binding protein-like II"/>
    <property type="match status" value="1"/>
</dbReference>